<evidence type="ECO:0000256" key="2">
    <source>
        <dbReference type="SAM" id="Phobius"/>
    </source>
</evidence>
<evidence type="ECO:0000313" key="4">
    <source>
        <dbReference type="Proteomes" id="UP000054248"/>
    </source>
</evidence>
<sequence length="659" mass="73522">MPTLLFFNLSLKETDSVGVPALWFRDPGRVWTTTTLFQLVDRVVFLCVWGYLCLSPDVTARGFVFGGGPWLDLGIYLAVTLLQLTLGARADRCLISEIWLQFGGRGIGIGIDIAFLVRLVWATPSEDDFFNSNVSPPYDQISLVLIYIAIACISLGLLVSASLALIILAAALHELISNGSWGVWRLDVLVLLGPSELKRDNPARPNRSVFTFKGAGKAALLRLRAFLETRTVYRRNLLVEPAWFAVVRGTTALVALAVIFAFGALNVVVNPMQQFQHPLPRRTVPVPVPSEAGFPNDLVGVIWLKRFHARTIDDPAIHSFLDHAVRDSFAADVLLGDKRIPCQWYATWYPHGHSWDMDIGIAWRCSGLREGLTYPVLDKSAVSPIIWLNWNNSSLAEPILTGYVADTPIWEENRPWMDSFGQYFSWNVSVGANVKVNLGRRVIYTRPGSFLEMVGFKQVMLLAQFDSDFTKFEILSTEIVGSNWISLGMELPSQTIIEISPSLDGFYNNNADALEEYLEYTMLEGLAATGGLYTALDLVFALVFGRSIINILFGGKPLSPFGVLGPVSGKILRERLIRQYPGLETDDAPERPKAVCDFLCDFLLDIRPAQPTRHTQDAAFHNSTNHKLRDIQDEKRITEPSSERRSRDEPRETSTVSVV</sequence>
<name>A0A0C3QMV4_9AGAM</name>
<dbReference type="EMBL" id="KN822943">
    <property type="protein sequence ID" value="KIO34385.1"/>
    <property type="molecule type" value="Genomic_DNA"/>
</dbReference>
<reference evidence="4" key="2">
    <citation type="submission" date="2015-01" db="EMBL/GenBank/DDBJ databases">
        <title>Evolutionary Origins and Diversification of the Mycorrhizal Mutualists.</title>
        <authorList>
            <consortium name="DOE Joint Genome Institute"/>
            <consortium name="Mycorrhizal Genomics Consortium"/>
            <person name="Kohler A."/>
            <person name="Kuo A."/>
            <person name="Nagy L.G."/>
            <person name="Floudas D."/>
            <person name="Copeland A."/>
            <person name="Barry K.W."/>
            <person name="Cichocki N."/>
            <person name="Veneault-Fourrey C."/>
            <person name="LaButti K."/>
            <person name="Lindquist E.A."/>
            <person name="Lipzen A."/>
            <person name="Lundell T."/>
            <person name="Morin E."/>
            <person name="Murat C."/>
            <person name="Riley R."/>
            <person name="Ohm R."/>
            <person name="Sun H."/>
            <person name="Tunlid A."/>
            <person name="Henrissat B."/>
            <person name="Grigoriev I.V."/>
            <person name="Hibbett D.S."/>
            <person name="Martin F."/>
        </authorList>
    </citation>
    <scope>NUCLEOTIDE SEQUENCE [LARGE SCALE GENOMIC DNA]</scope>
    <source>
        <strain evidence="4">MUT 4182</strain>
    </source>
</reference>
<evidence type="ECO:0000256" key="1">
    <source>
        <dbReference type="SAM" id="MobiDB-lite"/>
    </source>
</evidence>
<gene>
    <name evidence="3" type="ORF">M407DRAFT_16913</name>
</gene>
<feature type="region of interest" description="Disordered" evidence="1">
    <location>
        <begin position="614"/>
        <end position="659"/>
    </location>
</feature>
<accession>A0A0C3QMV4</accession>
<evidence type="ECO:0000313" key="3">
    <source>
        <dbReference type="EMBL" id="KIO34385.1"/>
    </source>
</evidence>
<dbReference type="HOGENOM" id="CLU_416303_0_0_1"/>
<proteinExistence type="predicted"/>
<keyword evidence="2" id="KW-0472">Membrane</keyword>
<feature type="transmembrane region" description="Helical" evidence="2">
    <location>
        <begin position="141"/>
        <end position="172"/>
    </location>
</feature>
<dbReference type="Proteomes" id="UP000054248">
    <property type="component" value="Unassembled WGS sequence"/>
</dbReference>
<feature type="transmembrane region" description="Helical" evidence="2">
    <location>
        <begin position="73"/>
        <end position="90"/>
    </location>
</feature>
<keyword evidence="2" id="KW-1133">Transmembrane helix</keyword>
<feature type="compositionally biased region" description="Basic and acidic residues" evidence="1">
    <location>
        <begin position="627"/>
        <end position="652"/>
    </location>
</feature>
<reference evidence="3 4" key="1">
    <citation type="submission" date="2014-04" db="EMBL/GenBank/DDBJ databases">
        <authorList>
            <consortium name="DOE Joint Genome Institute"/>
            <person name="Kuo A."/>
            <person name="Girlanda M."/>
            <person name="Perotto S."/>
            <person name="Kohler A."/>
            <person name="Nagy L.G."/>
            <person name="Floudas D."/>
            <person name="Copeland A."/>
            <person name="Barry K.W."/>
            <person name="Cichocki N."/>
            <person name="Veneault-Fourrey C."/>
            <person name="LaButti K."/>
            <person name="Lindquist E.A."/>
            <person name="Lipzen A."/>
            <person name="Lundell T."/>
            <person name="Morin E."/>
            <person name="Murat C."/>
            <person name="Sun H."/>
            <person name="Tunlid A."/>
            <person name="Henrissat B."/>
            <person name="Grigoriev I.V."/>
            <person name="Hibbett D.S."/>
            <person name="Martin F."/>
            <person name="Nordberg H.P."/>
            <person name="Cantor M.N."/>
            <person name="Hua S.X."/>
        </authorList>
    </citation>
    <scope>NUCLEOTIDE SEQUENCE [LARGE SCALE GENOMIC DNA]</scope>
    <source>
        <strain evidence="3 4">MUT 4182</strain>
    </source>
</reference>
<keyword evidence="2" id="KW-0812">Transmembrane</keyword>
<feature type="transmembrane region" description="Helical" evidence="2">
    <location>
        <begin position="242"/>
        <end position="265"/>
    </location>
</feature>
<protein>
    <submittedName>
        <fullName evidence="3">Uncharacterized protein</fullName>
    </submittedName>
</protein>
<feature type="transmembrane region" description="Helical" evidence="2">
    <location>
        <begin position="102"/>
        <end position="121"/>
    </location>
</feature>
<dbReference type="OrthoDB" id="3227921at2759"/>
<dbReference type="AlphaFoldDB" id="A0A0C3QMV4"/>
<organism evidence="3 4">
    <name type="scientific">Tulasnella calospora MUT 4182</name>
    <dbReference type="NCBI Taxonomy" id="1051891"/>
    <lineage>
        <taxon>Eukaryota</taxon>
        <taxon>Fungi</taxon>
        <taxon>Dikarya</taxon>
        <taxon>Basidiomycota</taxon>
        <taxon>Agaricomycotina</taxon>
        <taxon>Agaricomycetes</taxon>
        <taxon>Cantharellales</taxon>
        <taxon>Tulasnellaceae</taxon>
        <taxon>Tulasnella</taxon>
    </lineage>
</organism>
<keyword evidence="4" id="KW-1185">Reference proteome</keyword>